<dbReference type="EMBL" id="JAHDVG010000475">
    <property type="protein sequence ID" value="KAH1176509.1"/>
    <property type="molecule type" value="Genomic_DNA"/>
</dbReference>
<accession>A0A9D3X9Q5</accession>
<sequence length="99" mass="10581">MNNPLLRAPQMDLPAGPAQPSGLCAAGNGNHRNTSVKEARKTPQSLKSQSAEPRKPHGSQQATTLDWNTHGARNQSIANRSRGCWLPRPPPDGRGEPGV</sequence>
<proteinExistence type="predicted"/>
<keyword evidence="3" id="KW-1185">Reference proteome</keyword>
<organism evidence="2 3">
    <name type="scientific">Mauremys mutica</name>
    <name type="common">yellowpond turtle</name>
    <dbReference type="NCBI Taxonomy" id="74926"/>
    <lineage>
        <taxon>Eukaryota</taxon>
        <taxon>Metazoa</taxon>
        <taxon>Chordata</taxon>
        <taxon>Craniata</taxon>
        <taxon>Vertebrata</taxon>
        <taxon>Euteleostomi</taxon>
        <taxon>Archelosauria</taxon>
        <taxon>Testudinata</taxon>
        <taxon>Testudines</taxon>
        <taxon>Cryptodira</taxon>
        <taxon>Durocryptodira</taxon>
        <taxon>Testudinoidea</taxon>
        <taxon>Geoemydidae</taxon>
        <taxon>Geoemydinae</taxon>
        <taxon>Mauremys</taxon>
    </lineage>
</organism>
<evidence type="ECO:0000313" key="2">
    <source>
        <dbReference type="EMBL" id="KAH1176509.1"/>
    </source>
</evidence>
<protein>
    <submittedName>
        <fullName evidence="2">Uncharacterized protein</fullName>
    </submittedName>
</protein>
<comment type="caution">
    <text evidence="2">The sequence shown here is derived from an EMBL/GenBank/DDBJ whole genome shotgun (WGS) entry which is preliminary data.</text>
</comment>
<evidence type="ECO:0000256" key="1">
    <source>
        <dbReference type="SAM" id="MobiDB-lite"/>
    </source>
</evidence>
<dbReference type="Proteomes" id="UP000827986">
    <property type="component" value="Unassembled WGS sequence"/>
</dbReference>
<gene>
    <name evidence="2" type="ORF">KIL84_021243</name>
</gene>
<feature type="region of interest" description="Disordered" evidence="1">
    <location>
        <begin position="1"/>
        <end position="99"/>
    </location>
</feature>
<dbReference type="AlphaFoldDB" id="A0A9D3X9Q5"/>
<reference evidence="2" key="1">
    <citation type="submission" date="2021-09" db="EMBL/GenBank/DDBJ databases">
        <title>The genome of Mauremys mutica provides insights into the evolution of semi-aquatic lifestyle.</title>
        <authorList>
            <person name="Gong S."/>
            <person name="Gao Y."/>
        </authorList>
    </citation>
    <scope>NUCLEOTIDE SEQUENCE</scope>
    <source>
        <strain evidence="2">MM-2020</strain>
        <tissue evidence="2">Muscle</tissue>
    </source>
</reference>
<feature type="compositionally biased region" description="Polar residues" evidence="1">
    <location>
        <begin position="58"/>
        <end position="79"/>
    </location>
</feature>
<evidence type="ECO:0000313" key="3">
    <source>
        <dbReference type="Proteomes" id="UP000827986"/>
    </source>
</evidence>
<feature type="compositionally biased region" description="Polar residues" evidence="1">
    <location>
        <begin position="42"/>
        <end position="51"/>
    </location>
</feature>
<name>A0A9D3X9Q5_9SAUR</name>